<name>A0A835QUW1_VANPL</name>
<comment type="caution">
    <text evidence="1">The sequence shown here is derived from an EMBL/GenBank/DDBJ whole genome shotgun (WGS) entry which is preliminary data.</text>
</comment>
<dbReference type="EMBL" id="JADCNM010000006">
    <property type="protein sequence ID" value="KAG0477571.1"/>
    <property type="molecule type" value="Genomic_DNA"/>
</dbReference>
<organism evidence="1 2">
    <name type="scientific">Vanilla planifolia</name>
    <name type="common">Vanilla</name>
    <dbReference type="NCBI Taxonomy" id="51239"/>
    <lineage>
        <taxon>Eukaryota</taxon>
        <taxon>Viridiplantae</taxon>
        <taxon>Streptophyta</taxon>
        <taxon>Embryophyta</taxon>
        <taxon>Tracheophyta</taxon>
        <taxon>Spermatophyta</taxon>
        <taxon>Magnoliopsida</taxon>
        <taxon>Liliopsida</taxon>
        <taxon>Asparagales</taxon>
        <taxon>Orchidaceae</taxon>
        <taxon>Vanilloideae</taxon>
        <taxon>Vanilleae</taxon>
        <taxon>Vanilla</taxon>
    </lineage>
</organism>
<reference evidence="1 2" key="1">
    <citation type="journal article" date="2020" name="Nat. Food">
        <title>A phased Vanilla planifolia genome enables genetic improvement of flavour and production.</title>
        <authorList>
            <person name="Hasing T."/>
            <person name="Tang H."/>
            <person name="Brym M."/>
            <person name="Khazi F."/>
            <person name="Huang T."/>
            <person name="Chambers A.H."/>
        </authorList>
    </citation>
    <scope>NUCLEOTIDE SEQUENCE [LARGE SCALE GENOMIC DNA]</scope>
    <source>
        <tissue evidence="1">Leaf</tissue>
    </source>
</reference>
<gene>
    <name evidence="1" type="ORF">HPP92_012290</name>
</gene>
<proteinExistence type="predicted"/>
<accession>A0A835QUW1</accession>
<sequence>MIGMATLAFTVKSPLLSDLSVHHQPAFNLPMTVGNSDSSKLITCRGATYFQGLSWRTPVAVTGKKNREDVEGKSIGKRLTEWLQVRRVEDWKEE</sequence>
<evidence type="ECO:0000313" key="1">
    <source>
        <dbReference type="EMBL" id="KAG0477571.1"/>
    </source>
</evidence>
<protein>
    <submittedName>
        <fullName evidence="1">Uncharacterized protein</fullName>
    </submittedName>
</protein>
<dbReference type="Proteomes" id="UP000639772">
    <property type="component" value="Chromosome 6"/>
</dbReference>
<dbReference type="AlphaFoldDB" id="A0A835QUW1"/>
<evidence type="ECO:0000313" key="2">
    <source>
        <dbReference type="Proteomes" id="UP000639772"/>
    </source>
</evidence>